<name>A0A0D9W9A0_9ORYZ</name>
<reference evidence="5" key="2">
    <citation type="submission" date="2013-12" db="EMBL/GenBank/DDBJ databases">
        <authorList>
            <person name="Yu Y."/>
            <person name="Lee S."/>
            <person name="de Baynast K."/>
            <person name="Wissotski M."/>
            <person name="Liu L."/>
            <person name="Talag J."/>
            <person name="Goicoechea J."/>
            <person name="Angelova A."/>
            <person name="Jetty R."/>
            <person name="Kudrna D."/>
            <person name="Golser W."/>
            <person name="Rivera L."/>
            <person name="Zhang J."/>
            <person name="Wing R."/>
        </authorList>
    </citation>
    <scope>NUCLEOTIDE SEQUENCE</scope>
</reference>
<feature type="region of interest" description="Disordered" evidence="3">
    <location>
        <begin position="1"/>
        <end position="31"/>
    </location>
</feature>
<evidence type="ECO:0000313" key="5">
    <source>
        <dbReference type="Proteomes" id="UP000032180"/>
    </source>
</evidence>
<keyword evidence="1" id="KW-0547">Nucleotide-binding</keyword>
<dbReference type="GO" id="GO:0005525">
    <property type="term" value="F:GTP binding"/>
    <property type="evidence" value="ECO:0007669"/>
    <property type="project" value="UniProtKB-KW"/>
</dbReference>
<reference evidence="4 5" key="1">
    <citation type="submission" date="2012-08" db="EMBL/GenBank/DDBJ databases">
        <title>Oryza genome evolution.</title>
        <authorList>
            <person name="Wing R.A."/>
        </authorList>
    </citation>
    <scope>NUCLEOTIDE SEQUENCE</scope>
</reference>
<dbReference type="AlphaFoldDB" id="A0A0D9W9A0"/>
<dbReference type="EnsemblPlants" id="LPERR04G20400.3">
    <property type="protein sequence ID" value="LPERR04G20400.3"/>
    <property type="gene ID" value="LPERR04G20400"/>
</dbReference>
<protein>
    <submittedName>
        <fullName evidence="4">Uncharacterized protein</fullName>
    </submittedName>
</protein>
<keyword evidence="5" id="KW-1185">Reference proteome</keyword>
<dbReference type="GO" id="GO:0003924">
    <property type="term" value="F:GTPase activity"/>
    <property type="evidence" value="ECO:0007669"/>
    <property type="project" value="InterPro"/>
</dbReference>
<dbReference type="Proteomes" id="UP000032180">
    <property type="component" value="Chromosome 4"/>
</dbReference>
<dbReference type="InterPro" id="IPR027417">
    <property type="entry name" value="P-loop_NTPase"/>
</dbReference>
<sequence length="101" mass="10925">MGATDPTEPLPHSEPSRHASSPTHRSSARPCCRAARPHRHCTKPSMPGADACTPASVLNLEAMDGSRHWQIVGCSAHTGKGLLQGFDWLVQDIASRIYLLE</sequence>
<evidence type="ECO:0000256" key="1">
    <source>
        <dbReference type="ARBA" id="ARBA00022741"/>
    </source>
</evidence>
<proteinExistence type="predicted"/>
<evidence type="ECO:0000256" key="2">
    <source>
        <dbReference type="ARBA" id="ARBA00023134"/>
    </source>
</evidence>
<dbReference type="Gene3D" id="3.40.50.300">
    <property type="entry name" value="P-loop containing nucleotide triphosphate hydrolases"/>
    <property type="match status" value="1"/>
</dbReference>
<evidence type="ECO:0000313" key="4">
    <source>
        <dbReference type="EnsemblPlants" id="LPERR04G20400.3"/>
    </source>
</evidence>
<evidence type="ECO:0000256" key="3">
    <source>
        <dbReference type="SAM" id="MobiDB-lite"/>
    </source>
</evidence>
<dbReference type="InterPro" id="IPR006689">
    <property type="entry name" value="Small_GTPase_ARF/SAR"/>
</dbReference>
<dbReference type="Pfam" id="PF00025">
    <property type="entry name" value="Arf"/>
    <property type="match status" value="1"/>
</dbReference>
<reference evidence="4" key="3">
    <citation type="submission" date="2015-04" db="UniProtKB">
        <authorList>
            <consortium name="EnsemblPlants"/>
        </authorList>
    </citation>
    <scope>IDENTIFICATION</scope>
</reference>
<accession>A0A0D9W9A0</accession>
<organism evidence="4 5">
    <name type="scientific">Leersia perrieri</name>
    <dbReference type="NCBI Taxonomy" id="77586"/>
    <lineage>
        <taxon>Eukaryota</taxon>
        <taxon>Viridiplantae</taxon>
        <taxon>Streptophyta</taxon>
        <taxon>Embryophyta</taxon>
        <taxon>Tracheophyta</taxon>
        <taxon>Spermatophyta</taxon>
        <taxon>Magnoliopsida</taxon>
        <taxon>Liliopsida</taxon>
        <taxon>Poales</taxon>
        <taxon>Poaceae</taxon>
        <taxon>BOP clade</taxon>
        <taxon>Oryzoideae</taxon>
        <taxon>Oryzeae</taxon>
        <taxon>Oryzinae</taxon>
        <taxon>Leersia</taxon>
    </lineage>
</organism>
<dbReference type="HOGENOM" id="CLU_2295738_0_0_1"/>
<keyword evidence="2" id="KW-0342">GTP-binding</keyword>
<dbReference type="Gramene" id="LPERR04G20400.3">
    <property type="protein sequence ID" value="LPERR04G20400.3"/>
    <property type="gene ID" value="LPERR04G20400"/>
</dbReference>